<dbReference type="AlphaFoldDB" id="A0A5C6FHF0"/>
<keyword evidence="2" id="KW-1185">Reference proteome</keyword>
<dbReference type="SUPFAM" id="SSF141571">
    <property type="entry name" value="Pentapeptide repeat-like"/>
    <property type="match status" value="1"/>
</dbReference>
<dbReference type="GO" id="GO:0004674">
    <property type="term" value="F:protein serine/threonine kinase activity"/>
    <property type="evidence" value="ECO:0007669"/>
    <property type="project" value="UniProtKB-EC"/>
</dbReference>
<dbReference type="InterPro" id="IPR001646">
    <property type="entry name" value="5peptide_repeat"/>
</dbReference>
<dbReference type="Proteomes" id="UP000318288">
    <property type="component" value="Unassembled WGS sequence"/>
</dbReference>
<keyword evidence="1" id="KW-0808">Transferase</keyword>
<reference evidence="1 2" key="1">
    <citation type="submission" date="2019-02" db="EMBL/GenBank/DDBJ databases">
        <title>Deep-cultivation of Planctomycetes and their phenomic and genomic characterization uncovers novel biology.</title>
        <authorList>
            <person name="Wiegand S."/>
            <person name="Jogler M."/>
            <person name="Boedeker C."/>
            <person name="Pinto D."/>
            <person name="Vollmers J."/>
            <person name="Rivas-Marin E."/>
            <person name="Kohn T."/>
            <person name="Peeters S.H."/>
            <person name="Heuer A."/>
            <person name="Rast P."/>
            <person name="Oberbeckmann S."/>
            <person name="Bunk B."/>
            <person name="Jeske O."/>
            <person name="Meyerdierks A."/>
            <person name="Storesund J.E."/>
            <person name="Kallscheuer N."/>
            <person name="Luecker S."/>
            <person name="Lage O.M."/>
            <person name="Pohl T."/>
            <person name="Merkel B.J."/>
            <person name="Hornburger P."/>
            <person name="Mueller R.-W."/>
            <person name="Bruemmer F."/>
            <person name="Labrenz M."/>
            <person name="Spormann A.M."/>
            <person name="Op Den Camp H."/>
            <person name="Overmann J."/>
            <person name="Amann R."/>
            <person name="Jetten M.S.M."/>
            <person name="Mascher T."/>
            <person name="Medema M.H."/>
            <person name="Devos D.P."/>
            <person name="Kaster A.-K."/>
            <person name="Ovreas L."/>
            <person name="Rohde M."/>
            <person name="Galperin M.Y."/>
            <person name="Jogler C."/>
        </authorList>
    </citation>
    <scope>NUCLEOTIDE SEQUENCE [LARGE SCALE GENOMIC DNA]</scope>
    <source>
        <strain evidence="1 2">Poly51</strain>
    </source>
</reference>
<dbReference type="InterPro" id="IPR051082">
    <property type="entry name" value="Pentapeptide-BTB/POZ_domain"/>
</dbReference>
<name>A0A5C6FHF0_9BACT</name>
<accession>A0A5C6FHF0</accession>
<sequence length="115" mass="12598">MTREQFIAEYAAGRRDFTKLDIGDRIDLSDVNLSGADFSECWLEASFDNADLSNARLTKANLKCSSFVNAKLTGADFRGSALCAADFTGAVFDGAMFEDAYMYGYTFAKDEQPVA</sequence>
<proteinExistence type="predicted"/>
<organism evidence="1 2">
    <name type="scientific">Rubripirellula tenax</name>
    <dbReference type="NCBI Taxonomy" id="2528015"/>
    <lineage>
        <taxon>Bacteria</taxon>
        <taxon>Pseudomonadati</taxon>
        <taxon>Planctomycetota</taxon>
        <taxon>Planctomycetia</taxon>
        <taxon>Pirellulales</taxon>
        <taxon>Pirellulaceae</taxon>
        <taxon>Rubripirellula</taxon>
    </lineage>
</organism>
<comment type="caution">
    <text evidence="1">The sequence shown here is derived from an EMBL/GenBank/DDBJ whole genome shotgun (WGS) entry which is preliminary data.</text>
</comment>
<dbReference type="PANTHER" id="PTHR14136:SF17">
    <property type="entry name" value="BTB_POZ DOMAIN-CONTAINING PROTEIN KCTD9"/>
    <property type="match status" value="1"/>
</dbReference>
<keyword evidence="1" id="KW-0418">Kinase</keyword>
<protein>
    <submittedName>
        <fullName evidence="1">Serine/threonine-protein kinase B</fullName>
        <ecNumber evidence="1">2.7.11.1</ecNumber>
    </submittedName>
</protein>
<dbReference type="Gene3D" id="2.160.20.80">
    <property type="entry name" value="E3 ubiquitin-protein ligase SopA"/>
    <property type="match status" value="1"/>
</dbReference>
<dbReference type="EMBL" id="SJPW01000001">
    <property type="protein sequence ID" value="TWU60310.1"/>
    <property type="molecule type" value="Genomic_DNA"/>
</dbReference>
<dbReference type="OrthoDB" id="582747at2"/>
<evidence type="ECO:0000313" key="2">
    <source>
        <dbReference type="Proteomes" id="UP000318288"/>
    </source>
</evidence>
<dbReference type="PANTHER" id="PTHR14136">
    <property type="entry name" value="BTB_POZ DOMAIN-CONTAINING PROTEIN KCTD9"/>
    <property type="match status" value="1"/>
</dbReference>
<dbReference type="EC" id="2.7.11.1" evidence="1"/>
<dbReference type="RefSeq" id="WP_146454013.1">
    <property type="nucleotide sequence ID" value="NZ_SJPW01000001.1"/>
</dbReference>
<evidence type="ECO:0000313" key="1">
    <source>
        <dbReference type="EMBL" id="TWU60310.1"/>
    </source>
</evidence>
<dbReference type="Pfam" id="PF00805">
    <property type="entry name" value="Pentapeptide"/>
    <property type="match status" value="2"/>
</dbReference>
<gene>
    <name evidence="1" type="primary">spkB</name>
    <name evidence="1" type="ORF">Poly51_05850</name>
</gene>